<protein>
    <submittedName>
        <fullName evidence="2">Uncharacterized protein</fullName>
    </submittedName>
</protein>
<evidence type="ECO:0000313" key="3">
    <source>
        <dbReference type="Proteomes" id="UP000055048"/>
    </source>
</evidence>
<feature type="transmembrane region" description="Helical" evidence="1">
    <location>
        <begin position="111"/>
        <end position="130"/>
    </location>
</feature>
<gene>
    <name evidence="2" type="ORF">T05_7710</name>
</gene>
<keyword evidence="1" id="KW-0812">Transmembrane</keyword>
<keyword evidence="3" id="KW-1185">Reference proteome</keyword>
<accession>A0A0V0TTF5</accession>
<keyword evidence="1" id="KW-1133">Transmembrane helix</keyword>
<organism evidence="2 3">
    <name type="scientific">Trichinella murrelli</name>
    <dbReference type="NCBI Taxonomy" id="144512"/>
    <lineage>
        <taxon>Eukaryota</taxon>
        <taxon>Metazoa</taxon>
        <taxon>Ecdysozoa</taxon>
        <taxon>Nematoda</taxon>
        <taxon>Enoplea</taxon>
        <taxon>Dorylaimia</taxon>
        <taxon>Trichinellida</taxon>
        <taxon>Trichinellidae</taxon>
        <taxon>Trichinella</taxon>
    </lineage>
</organism>
<comment type="caution">
    <text evidence="2">The sequence shown here is derived from an EMBL/GenBank/DDBJ whole genome shotgun (WGS) entry which is preliminary data.</text>
</comment>
<name>A0A0V0TTF5_9BILA</name>
<evidence type="ECO:0000313" key="2">
    <source>
        <dbReference type="EMBL" id="KRX42310.1"/>
    </source>
</evidence>
<sequence length="167" mass="19720">MEKSLSKAGWKSLKIEQKNAFEHKCSFLHYYQIYLEISFSDEIRNIDDYRFNRKCCLLFDLKCTFKKIFSNCDHCMPNTGLNHFISGTVSTLQLKMELFMFKLIINIRQRVMYFVLGCYLRWATFLFVKNMNLQMSSSSLYENMVSGCDYIVSLVYTFIICVLSVVS</sequence>
<reference evidence="2 3" key="1">
    <citation type="submission" date="2015-01" db="EMBL/GenBank/DDBJ databases">
        <title>Evolution of Trichinella species and genotypes.</title>
        <authorList>
            <person name="Korhonen P.K."/>
            <person name="Edoardo P."/>
            <person name="Giuseppe L.R."/>
            <person name="Gasser R.B."/>
        </authorList>
    </citation>
    <scope>NUCLEOTIDE SEQUENCE [LARGE SCALE GENOMIC DNA]</scope>
    <source>
        <strain evidence="2">ISS417</strain>
    </source>
</reference>
<dbReference type="AlphaFoldDB" id="A0A0V0TTF5"/>
<feature type="transmembrane region" description="Helical" evidence="1">
    <location>
        <begin position="150"/>
        <end position="166"/>
    </location>
</feature>
<keyword evidence="1" id="KW-0472">Membrane</keyword>
<dbReference type="Proteomes" id="UP000055048">
    <property type="component" value="Unassembled WGS sequence"/>
</dbReference>
<evidence type="ECO:0000256" key="1">
    <source>
        <dbReference type="SAM" id="Phobius"/>
    </source>
</evidence>
<dbReference type="EMBL" id="JYDJ01000147">
    <property type="protein sequence ID" value="KRX42310.1"/>
    <property type="molecule type" value="Genomic_DNA"/>
</dbReference>
<proteinExistence type="predicted"/>